<dbReference type="Gene3D" id="3.50.50.60">
    <property type="entry name" value="FAD/NAD(P)-binding domain"/>
    <property type="match status" value="1"/>
</dbReference>
<dbReference type="AlphaFoldDB" id="A0A383BRL6"/>
<organism evidence="1">
    <name type="scientific">marine metagenome</name>
    <dbReference type="NCBI Taxonomy" id="408172"/>
    <lineage>
        <taxon>unclassified sequences</taxon>
        <taxon>metagenomes</taxon>
        <taxon>ecological metagenomes</taxon>
    </lineage>
</organism>
<protein>
    <recommendedName>
        <fullName evidence="2">FAD dependent oxidoreductase domain-containing protein</fullName>
    </recommendedName>
</protein>
<evidence type="ECO:0000313" key="1">
    <source>
        <dbReference type="EMBL" id="SVE22008.1"/>
    </source>
</evidence>
<dbReference type="EMBL" id="UINC01202284">
    <property type="protein sequence ID" value="SVE22008.1"/>
    <property type="molecule type" value="Genomic_DNA"/>
</dbReference>
<evidence type="ECO:0008006" key="2">
    <source>
        <dbReference type="Google" id="ProtNLM"/>
    </source>
</evidence>
<proteinExistence type="predicted"/>
<feature type="non-terminal residue" evidence="1">
    <location>
        <position position="65"/>
    </location>
</feature>
<dbReference type="InterPro" id="IPR036188">
    <property type="entry name" value="FAD/NAD-bd_sf"/>
</dbReference>
<sequence>MIVGQGLAGCLLARRLSLGGASCALVGKSMPMAATPVAAGIMNPVTRKRLAKSWRTETYLPQAKD</sequence>
<dbReference type="SUPFAM" id="SSF51905">
    <property type="entry name" value="FAD/NAD(P)-binding domain"/>
    <property type="match status" value="1"/>
</dbReference>
<accession>A0A383BRL6</accession>
<reference evidence="1" key="1">
    <citation type="submission" date="2018-05" db="EMBL/GenBank/DDBJ databases">
        <authorList>
            <person name="Lanie J.A."/>
            <person name="Ng W.-L."/>
            <person name="Kazmierczak K.M."/>
            <person name="Andrzejewski T.M."/>
            <person name="Davidsen T.M."/>
            <person name="Wayne K.J."/>
            <person name="Tettelin H."/>
            <person name="Glass J.I."/>
            <person name="Rusch D."/>
            <person name="Podicherti R."/>
            <person name="Tsui H.-C.T."/>
            <person name="Winkler M.E."/>
        </authorList>
    </citation>
    <scope>NUCLEOTIDE SEQUENCE</scope>
</reference>
<name>A0A383BRL6_9ZZZZ</name>
<gene>
    <name evidence="1" type="ORF">METZ01_LOCUS474862</name>
</gene>